<keyword evidence="1 7" id="KW-0378">Hydrolase</keyword>
<dbReference type="PANTHER" id="PTHR10799">
    <property type="entry name" value="SNF2/RAD54 HELICASE FAMILY"/>
    <property type="match status" value="1"/>
</dbReference>
<evidence type="ECO:0000259" key="4">
    <source>
        <dbReference type="PROSITE" id="PS50966"/>
    </source>
</evidence>
<keyword evidence="3" id="KW-0175">Coiled coil</keyword>
<gene>
    <name evidence="7" type="ORF">QR721_12900</name>
</gene>
<sequence length="1016" mass="115826">MNKRVSQKEIIERCGEVSYKAGAALVQRGKVDVEPDSSADSCEVTVRTNHATFHVKLEQGPGGQIEVECDCPKLASVTTDCQHIAAALIACKARSNSTSADIRSVFSQKETSYQSARQQTRFEDRAVLDLAFTVHVQPGNLLGVRLWLGEEKVLIANIPEFLRSVQEASGYSVYNPSEHCFDSKTYRVLEQLTEMVRTELEEKQQIITIQPAYWQSIAPLLAEAPGASFKLGKGTPPIQFQFKEEAGENALVVTGMEDLIHLVPYAALLQEDTVYQLSTLQSEQLKSLRRHVRTIIPEAELKSFTKEIVPQLRLLGNVNVSPAISAKLREAKLIAKLFLDRVNGRLLASLEFHYGPIVINPLQQERQEIFQDIEMENEILQLLKESKFTETESGFYIHNEDLEYDFLYNRLPLIEKYVRVHATTAVRERVLSGPFKPRLEVHIKKERTDWLEFTFDMDAVPQSEIKNLLQALEEKRKYYRLRSGALLSLETDEFNRLTDFLNGLTVQPAEFEEGYKVPIGRGLGLIDGSDLFELQESFRQFLEQLRSPDELDIPIPNELDATLRSYQITGYKWMKTLAEKGFGGVLADDMGLGKTIQSIAFIISDLPAIRERKEPVLIVCPSSLIYNWHSELSKFAKSVQAIIMDGKPAERVRKQKESLQADVLITSYPILLQDEKWYRGQQFHTIFFDEAQVCKNPATRTARIAAKLKAAHRFGLTGTPIENALEELWSIFHIVFPELFGSVKDFSKLSRKQIARRVKPFLLRRTKADVLQELPAKTETIERAELLPEQKKLYGAYLAKLRHDEFKHLDKETFRKNRIRILSGITRLRQICCHPALFVDGYNGSSAKFEQLFEILEEAQQAGRRVLIFSQFTSMLSMISQELALRGMEFFYLDGTTPASERLELCRRFNEGERGFFLISLKAGGTGLNLTGADTVILYDTWWNPAVEAQATDRAHRMGQQKKVHVIKLIAKGTIEEKMNELQDRKRELIGEILDKEEEGTNQRLTDEDIEWLIGP</sequence>
<feature type="coiled-coil region" evidence="3">
    <location>
        <begin position="972"/>
        <end position="999"/>
    </location>
</feature>
<keyword evidence="7" id="KW-0067">ATP-binding</keyword>
<feature type="domain" description="Helicase ATP-binding" evidence="5">
    <location>
        <begin position="575"/>
        <end position="738"/>
    </location>
</feature>
<evidence type="ECO:0000313" key="7">
    <source>
        <dbReference type="EMBL" id="WLV24523.1"/>
    </source>
</evidence>
<organism evidence="7 8">
    <name type="scientific">Aciduricibacillus chroicocephali</name>
    <dbReference type="NCBI Taxonomy" id="3054939"/>
    <lineage>
        <taxon>Bacteria</taxon>
        <taxon>Bacillati</taxon>
        <taxon>Bacillota</taxon>
        <taxon>Bacilli</taxon>
        <taxon>Bacillales</taxon>
        <taxon>Bacillaceae</taxon>
        <taxon>Aciduricibacillus</taxon>
    </lineage>
</organism>
<evidence type="ECO:0000256" key="3">
    <source>
        <dbReference type="SAM" id="Coils"/>
    </source>
</evidence>
<keyword evidence="2" id="KW-0479">Metal-binding</keyword>
<name>A0ABY9KUK5_9BACI</name>
<keyword evidence="2" id="KW-0863">Zinc-finger</keyword>
<keyword evidence="8" id="KW-1185">Reference proteome</keyword>
<keyword evidence="7" id="KW-0547">Nucleotide-binding</keyword>
<dbReference type="Pfam" id="PF08455">
    <property type="entry name" value="SNF2_assoc"/>
    <property type="match status" value="1"/>
</dbReference>
<protein>
    <submittedName>
        <fullName evidence="7">DEAD/DEAH box helicase</fullName>
        <ecNumber evidence="7">3.6.4.-</ecNumber>
    </submittedName>
</protein>
<dbReference type="RefSeq" id="WP_348027640.1">
    <property type="nucleotide sequence ID" value="NZ_CP129113.1"/>
</dbReference>
<dbReference type="GO" id="GO:0004386">
    <property type="term" value="F:helicase activity"/>
    <property type="evidence" value="ECO:0007669"/>
    <property type="project" value="UniProtKB-KW"/>
</dbReference>
<dbReference type="InterPro" id="IPR027417">
    <property type="entry name" value="P-loop_NTPase"/>
</dbReference>
<dbReference type="SUPFAM" id="SSF52540">
    <property type="entry name" value="P-loop containing nucleoside triphosphate hydrolases"/>
    <property type="match status" value="2"/>
</dbReference>
<dbReference type="CDD" id="cd18793">
    <property type="entry name" value="SF2_C_SNF"/>
    <property type="match status" value="1"/>
</dbReference>
<dbReference type="SMART" id="SM00487">
    <property type="entry name" value="DEXDc"/>
    <property type="match status" value="1"/>
</dbReference>
<dbReference type="Gene3D" id="3.40.50.300">
    <property type="entry name" value="P-loop containing nucleotide triphosphate hydrolases"/>
    <property type="match status" value="1"/>
</dbReference>
<keyword evidence="2" id="KW-0862">Zinc</keyword>
<evidence type="ECO:0000259" key="5">
    <source>
        <dbReference type="PROSITE" id="PS51192"/>
    </source>
</evidence>
<evidence type="ECO:0000256" key="2">
    <source>
        <dbReference type="PROSITE-ProRule" id="PRU00325"/>
    </source>
</evidence>
<dbReference type="EMBL" id="CP129113">
    <property type="protein sequence ID" value="WLV24523.1"/>
    <property type="molecule type" value="Genomic_DNA"/>
</dbReference>
<evidence type="ECO:0000256" key="1">
    <source>
        <dbReference type="ARBA" id="ARBA00022801"/>
    </source>
</evidence>
<dbReference type="InterPro" id="IPR038718">
    <property type="entry name" value="SNF2-like_sf"/>
</dbReference>
<feature type="domain" description="SWIM-type" evidence="4">
    <location>
        <begin position="53"/>
        <end position="92"/>
    </location>
</feature>
<dbReference type="InterPro" id="IPR001650">
    <property type="entry name" value="Helicase_C-like"/>
</dbReference>
<dbReference type="Proteomes" id="UP001180087">
    <property type="component" value="Chromosome"/>
</dbReference>
<proteinExistence type="predicted"/>
<evidence type="ECO:0000259" key="6">
    <source>
        <dbReference type="PROSITE" id="PS51194"/>
    </source>
</evidence>
<dbReference type="PROSITE" id="PS51192">
    <property type="entry name" value="HELICASE_ATP_BIND_1"/>
    <property type="match status" value="1"/>
</dbReference>
<dbReference type="EC" id="3.6.4.-" evidence="7"/>
<reference evidence="7" key="1">
    <citation type="submission" date="2023-06" db="EMBL/GenBank/DDBJ databases">
        <title>A Treasure from Seagulls: Isolation and Description of Aciduricobacillus qingdaonensis gen. nov., sp. nov., a Rare Obligately Uric Acid-utilizing Member in the Family Bacillaceae.</title>
        <authorList>
            <person name="Liu W."/>
            <person name="Wang B."/>
        </authorList>
    </citation>
    <scope>NUCLEOTIDE SEQUENCE</scope>
    <source>
        <strain evidence="7">44XB</strain>
    </source>
</reference>
<dbReference type="InterPro" id="IPR014001">
    <property type="entry name" value="Helicase_ATP-bd"/>
</dbReference>
<dbReference type="InterPro" id="IPR049730">
    <property type="entry name" value="SNF2/RAD54-like_C"/>
</dbReference>
<dbReference type="SMART" id="SM00490">
    <property type="entry name" value="HELICc"/>
    <property type="match status" value="1"/>
</dbReference>
<dbReference type="PROSITE" id="PS51194">
    <property type="entry name" value="HELICASE_CTER"/>
    <property type="match status" value="1"/>
</dbReference>
<accession>A0ABY9KUK5</accession>
<dbReference type="InterPro" id="IPR007527">
    <property type="entry name" value="Znf_SWIM"/>
</dbReference>
<evidence type="ECO:0000313" key="8">
    <source>
        <dbReference type="Proteomes" id="UP001180087"/>
    </source>
</evidence>
<dbReference type="InterPro" id="IPR000330">
    <property type="entry name" value="SNF2_N"/>
</dbReference>
<dbReference type="Pfam" id="PF00271">
    <property type="entry name" value="Helicase_C"/>
    <property type="match status" value="1"/>
</dbReference>
<dbReference type="GO" id="GO:0016787">
    <property type="term" value="F:hydrolase activity"/>
    <property type="evidence" value="ECO:0007669"/>
    <property type="project" value="UniProtKB-KW"/>
</dbReference>
<feature type="domain" description="Helicase C-terminal" evidence="6">
    <location>
        <begin position="848"/>
        <end position="1009"/>
    </location>
</feature>
<dbReference type="Pfam" id="PF00176">
    <property type="entry name" value="SNF2-rel_dom"/>
    <property type="match status" value="1"/>
</dbReference>
<dbReference type="InterPro" id="IPR013663">
    <property type="entry name" value="Helicase_SWF/SNF/SWI_bac"/>
</dbReference>
<dbReference type="Gene3D" id="3.40.50.10810">
    <property type="entry name" value="Tandem AAA-ATPase domain"/>
    <property type="match status" value="1"/>
</dbReference>
<keyword evidence="7" id="KW-0347">Helicase</keyword>
<dbReference type="PROSITE" id="PS50966">
    <property type="entry name" value="ZF_SWIM"/>
    <property type="match status" value="1"/>
</dbReference>